<keyword evidence="1" id="KW-0812">Transmembrane</keyword>
<protein>
    <submittedName>
        <fullName evidence="2">Uncharacterized protein</fullName>
    </submittedName>
</protein>
<keyword evidence="1" id="KW-1133">Transmembrane helix</keyword>
<dbReference type="AlphaFoldDB" id="A0A822Z024"/>
<reference evidence="2 3" key="1">
    <citation type="journal article" date="2020" name="Mol. Biol. Evol.">
        <title>Distinct Expression and Methylation Patterns for Genes with Different Fates following a Single Whole-Genome Duplication in Flowering Plants.</title>
        <authorList>
            <person name="Shi T."/>
            <person name="Rahmani R.S."/>
            <person name="Gugger P.F."/>
            <person name="Wang M."/>
            <person name="Li H."/>
            <person name="Zhang Y."/>
            <person name="Li Z."/>
            <person name="Wang Q."/>
            <person name="Van de Peer Y."/>
            <person name="Marchal K."/>
            <person name="Chen J."/>
        </authorList>
    </citation>
    <scope>NUCLEOTIDE SEQUENCE [LARGE SCALE GENOMIC DNA]</scope>
    <source>
        <tissue evidence="2">Leaf</tissue>
    </source>
</reference>
<evidence type="ECO:0000313" key="2">
    <source>
        <dbReference type="EMBL" id="DAD39704.1"/>
    </source>
</evidence>
<keyword evidence="3" id="KW-1185">Reference proteome</keyword>
<keyword evidence="1" id="KW-0472">Membrane</keyword>
<proteinExistence type="predicted"/>
<dbReference type="EMBL" id="DUZY01000005">
    <property type="protein sequence ID" value="DAD39704.1"/>
    <property type="molecule type" value="Genomic_DNA"/>
</dbReference>
<evidence type="ECO:0000313" key="3">
    <source>
        <dbReference type="Proteomes" id="UP000607653"/>
    </source>
</evidence>
<sequence>MQEIARGFQLMPISLLYTIIFLLFVNTSEIGGT</sequence>
<feature type="transmembrane region" description="Helical" evidence="1">
    <location>
        <begin position="7"/>
        <end position="25"/>
    </location>
</feature>
<gene>
    <name evidence="2" type="ORF">HUJ06_014027</name>
</gene>
<dbReference type="Proteomes" id="UP000607653">
    <property type="component" value="Unassembled WGS sequence"/>
</dbReference>
<accession>A0A822Z024</accession>
<name>A0A822Z024_NELNU</name>
<comment type="caution">
    <text evidence="2">The sequence shown here is derived from an EMBL/GenBank/DDBJ whole genome shotgun (WGS) entry which is preliminary data.</text>
</comment>
<evidence type="ECO:0000256" key="1">
    <source>
        <dbReference type="SAM" id="Phobius"/>
    </source>
</evidence>
<organism evidence="2 3">
    <name type="scientific">Nelumbo nucifera</name>
    <name type="common">Sacred lotus</name>
    <dbReference type="NCBI Taxonomy" id="4432"/>
    <lineage>
        <taxon>Eukaryota</taxon>
        <taxon>Viridiplantae</taxon>
        <taxon>Streptophyta</taxon>
        <taxon>Embryophyta</taxon>
        <taxon>Tracheophyta</taxon>
        <taxon>Spermatophyta</taxon>
        <taxon>Magnoliopsida</taxon>
        <taxon>Proteales</taxon>
        <taxon>Nelumbonaceae</taxon>
        <taxon>Nelumbo</taxon>
    </lineage>
</organism>